<dbReference type="GO" id="GO:0042302">
    <property type="term" value="F:structural constituent of cuticle"/>
    <property type="evidence" value="ECO:0007669"/>
    <property type="project" value="UniProtKB-UniRule"/>
</dbReference>
<dbReference type="InterPro" id="IPR000618">
    <property type="entry name" value="Insect_cuticle"/>
</dbReference>
<evidence type="ECO:0000313" key="5">
    <source>
        <dbReference type="EnsemblMetazoa" id="NP_001166270"/>
    </source>
</evidence>
<reference evidence="5" key="1">
    <citation type="submission" date="2021-01" db="UniProtKB">
        <authorList>
            <consortium name="EnsemblMetazoa"/>
        </authorList>
    </citation>
    <scope>IDENTIFICATION</scope>
</reference>
<protein>
    <submittedName>
        <fullName evidence="5">Uncharacterized protein</fullName>
    </submittedName>
</protein>
<dbReference type="PANTHER" id="PTHR12236:SF94">
    <property type="entry name" value="CCP84AA-RELATED"/>
    <property type="match status" value="1"/>
</dbReference>
<evidence type="ECO:0000313" key="6">
    <source>
        <dbReference type="Proteomes" id="UP000002358"/>
    </source>
</evidence>
<keyword evidence="4" id="KW-0732">Signal</keyword>
<dbReference type="PANTHER" id="PTHR12236">
    <property type="entry name" value="STRUCTURAL CONTITUENT OF CUTICLE"/>
    <property type="match status" value="1"/>
</dbReference>
<dbReference type="EnsemblMetazoa" id="NM_001172799">
    <property type="protein sequence ID" value="NP_001166270"/>
    <property type="gene ID" value="GeneID_100119883"/>
</dbReference>
<organism evidence="5 6">
    <name type="scientific">Nasonia vitripennis</name>
    <name type="common">Parasitic wasp</name>
    <dbReference type="NCBI Taxonomy" id="7425"/>
    <lineage>
        <taxon>Eukaryota</taxon>
        <taxon>Metazoa</taxon>
        <taxon>Ecdysozoa</taxon>
        <taxon>Arthropoda</taxon>
        <taxon>Hexapoda</taxon>
        <taxon>Insecta</taxon>
        <taxon>Pterygota</taxon>
        <taxon>Neoptera</taxon>
        <taxon>Endopterygota</taxon>
        <taxon>Hymenoptera</taxon>
        <taxon>Apocrita</taxon>
        <taxon>Proctotrupomorpha</taxon>
        <taxon>Chalcidoidea</taxon>
        <taxon>Pteromalidae</taxon>
        <taxon>Pteromalinae</taxon>
        <taxon>Nasonia</taxon>
    </lineage>
</organism>
<dbReference type="AlphaFoldDB" id="A0A7M6UMG1"/>
<dbReference type="PROSITE" id="PS51155">
    <property type="entry name" value="CHIT_BIND_RR_2"/>
    <property type="match status" value="1"/>
</dbReference>
<dbReference type="OrthoDB" id="10071059at2759"/>
<dbReference type="Proteomes" id="UP000002358">
    <property type="component" value="Chromosome 5"/>
</dbReference>
<feature type="signal peptide" evidence="4">
    <location>
        <begin position="1"/>
        <end position="18"/>
    </location>
</feature>
<name>A0A7M6UMG1_NASVI</name>
<gene>
    <name evidence="5" type="primary">100119883</name>
</gene>
<evidence type="ECO:0000256" key="4">
    <source>
        <dbReference type="SAM" id="SignalP"/>
    </source>
</evidence>
<dbReference type="PRINTS" id="PR00947">
    <property type="entry name" value="CUTICLE"/>
</dbReference>
<dbReference type="InterPro" id="IPR031311">
    <property type="entry name" value="CHIT_BIND_RR_consensus"/>
</dbReference>
<dbReference type="GO" id="GO:0005615">
    <property type="term" value="C:extracellular space"/>
    <property type="evidence" value="ECO:0007669"/>
    <property type="project" value="TreeGrafter"/>
</dbReference>
<evidence type="ECO:0000256" key="2">
    <source>
        <dbReference type="ARBA" id="ARBA00022737"/>
    </source>
</evidence>
<keyword evidence="1 3" id="KW-0193">Cuticle</keyword>
<dbReference type="Pfam" id="PF00379">
    <property type="entry name" value="Chitin_bind_4"/>
    <property type="match status" value="1"/>
</dbReference>
<evidence type="ECO:0000256" key="3">
    <source>
        <dbReference type="PROSITE-ProRule" id="PRU00497"/>
    </source>
</evidence>
<sequence>MAFKFIILSAFVAAVANAGAIPLAYQTHAVAAAPLAVHTKIVDADHDPHPQYNFAYDVHDSHTGDIKSQHEERDGDVVHGSYSLVDPDGTKRTVDYTADPHNGFNAVVRKEPLAHHVVKTIAAAPVVKAVHAAPAVAYHAAAPAVAYHAAAPAVHAYHAAAPAAYYQTAHYAHHEPLAYAAPATYAYHH</sequence>
<keyword evidence="6" id="KW-1185">Reference proteome</keyword>
<dbReference type="FunCoup" id="A0A7M6UMG1">
    <property type="interactions" value="35"/>
</dbReference>
<accession>A0A7M6UMG1</accession>
<dbReference type="KEGG" id="nvi:100119883"/>
<feature type="chain" id="PRO_5029456044" evidence="4">
    <location>
        <begin position="19"/>
        <end position="189"/>
    </location>
</feature>
<evidence type="ECO:0000256" key="1">
    <source>
        <dbReference type="ARBA" id="ARBA00022460"/>
    </source>
</evidence>
<dbReference type="GO" id="GO:0031012">
    <property type="term" value="C:extracellular matrix"/>
    <property type="evidence" value="ECO:0007669"/>
    <property type="project" value="TreeGrafter"/>
</dbReference>
<proteinExistence type="predicted"/>
<dbReference type="OMA" id="KEPLAHH"/>
<keyword evidence="2" id="KW-0677">Repeat</keyword>
<dbReference type="InterPro" id="IPR051217">
    <property type="entry name" value="Insect_Cuticle_Struc_Prot"/>
</dbReference>
<dbReference type="InParanoid" id="A0A7M6UMG1"/>
<dbReference type="PROSITE" id="PS00233">
    <property type="entry name" value="CHIT_BIND_RR_1"/>
    <property type="match status" value="1"/>
</dbReference>